<dbReference type="InterPro" id="IPR036264">
    <property type="entry name" value="Bact_exopeptidase_dim_dom"/>
</dbReference>
<dbReference type="SUPFAM" id="SSF55031">
    <property type="entry name" value="Bacterial exopeptidase dimerisation domain"/>
    <property type="match status" value="1"/>
</dbReference>
<keyword evidence="2" id="KW-0378">Hydrolase</keyword>
<dbReference type="InterPro" id="IPR011650">
    <property type="entry name" value="Peptidase_M20_dimer"/>
</dbReference>
<name>A0ABY5DET6_9ACTN</name>
<evidence type="ECO:0000256" key="1">
    <source>
        <dbReference type="ARBA" id="ARBA00022723"/>
    </source>
</evidence>
<dbReference type="RefSeq" id="WP_254420554.1">
    <property type="nucleotide sequence ID" value="NZ_BAAAJB010000048.1"/>
</dbReference>
<evidence type="ECO:0000313" key="5">
    <source>
        <dbReference type="Proteomes" id="UP001055940"/>
    </source>
</evidence>
<protein>
    <submittedName>
        <fullName evidence="4">M20/M25/M40 family metallo-hydrolase</fullName>
    </submittedName>
</protein>
<evidence type="ECO:0000256" key="2">
    <source>
        <dbReference type="ARBA" id="ARBA00022801"/>
    </source>
</evidence>
<dbReference type="Proteomes" id="UP001055940">
    <property type="component" value="Chromosome"/>
</dbReference>
<sequence>MIDPHTSPALRRSQTDLGSVLALTRDLVRIPTRGGIDHYDDAIAHLSGWMDERGLDPKVLRDGTGAAVALTAAVHGQRPGPTWVLDACLDTAPFGDEHAWTHSPTSGTIRDGWLWGRGAADSKVAVAMFCHLAAHLRAEADALCGDLVLLFDLDEHTGGFGGAKRYFAAQDTPPDIGGVMIGYPGMDKLVIGGRGVYRVRLRVHGVASHSGGSKSTANAISKASAIIRALESEPMPGAAEGFGPGKLTVTAIGAGEGFSVVPDLCTVNVDVRTTAAFAEDEAADLVAAVVAKVDADWPDTAPTLVEAHTRWPAYALPEESPLRSALVGAAAAHGVQLEAKVAGPSNIGNYLAGLNVPATAGFGPVYEGLHATDERVCLDTIPVAQAIYEQAIRTLMSRRAPDVTV</sequence>
<evidence type="ECO:0000313" key="4">
    <source>
        <dbReference type="EMBL" id="USY21713.1"/>
    </source>
</evidence>
<reference evidence="4" key="1">
    <citation type="submission" date="2022-06" db="EMBL/GenBank/DDBJ databases">
        <authorList>
            <person name="Ping M."/>
        </authorList>
    </citation>
    <scope>NUCLEOTIDE SEQUENCE</scope>
    <source>
        <strain evidence="4">JCM11759T</strain>
    </source>
</reference>
<dbReference type="EMBL" id="CP099837">
    <property type="protein sequence ID" value="USY21713.1"/>
    <property type="molecule type" value="Genomic_DNA"/>
</dbReference>
<organism evidence="4 5">
    <name type="scientific">Nocardiopsis exhalans</name>
    <dbReference type="NCBI Taxonomy" id="163604"/>
    <lineage>
        <taxon>Bacteria</taxon>
        <taxon>Bacillati</taxon>
        <taxon>Actinomycetota</taxon>
        <taxon>Actinomycetes</taxon>
        <taxon>Streptosporangiales</taxon>
        <taxon>Nocardiopsidaceae</taxon>
        <taxon>Nocardiopsis</taxon>
    </lineage>
</organism>
<dbReference type="Pfam" id="PF07687">
    <property type="entry name" value="M20_dimer"/>
    <property type="match status" value="1"/>
</dbReference>
<dbReference type="PANTHER" id="PTHR43808">
    <property type="entry name" value="ACETYLORNITHINE DEACETYLASE"/>
    <property type="match status" value="1"/>
</dbReference>
<evidence type="ECO:0000259" key="3">
    <source>
        <dbReference type="Pfam" id="PF07687"/>
    </source>
</evidence>
<gene>
    <name evidence="4" type="ORF">NE857_08970</name>
</gene>
<feature type="domain" description="Peptidase M20 dimerisation" evidence="3">
    <location>
        <begin position="192"/>
        <end position="296"/>
    </location>
</feature>
<accession>A0ABY5DET6</accession>
<keyword evidence="5" id="KW-1185">Reference proteome</keyword>
<dbReference type="Gene3D" id="3.40.630.10">
    <property type="entry name" value="Zn peptidases"/>
    <property type="match status" value="1"/>
</dbReference>
<keyword evidence="1" id="KW-0479">Metal-binding</keyword>
<dbReference type="SUPFAM" id="SSF53187">
    <property type="entry name" value="Zn-dependent exopeptidases"/>
    <property type="match status" value="1"/>
</dbReference>
<dbReference type="InterPro" id="IPR002933">
    <property type="entry name" value="Peptidase_M20"/>
</dbReference>
<dbReference type="Pfam" id="PF01546">
    <property type="entry name" value="Peptidase_M20"/>
    <property type="match status" value="1"/>
</dbReference>
<proteinExistence type="predicted"/>
<dbReference type="InterPro" id="IPR050072">
    <property type="entry name" value="Peptidase_M20A"/>
</dbReference>
<dbReference type="Gene3D" id="3.30.70.360">
    <property type="match status" value="1"/>
</dbReference>